<dbReference type="Proteomes" id="UP000299102">
    <property type="component" value="Unassembled WGS sequence"/>
</dbReference>
<dbReference type="AlphaFoldDB" id="A0A4C1TQ05"/>
<evidence type="ECO:0000313" key="2">
    <source>
        <dbReference type="Proteomes" id="UP000299102"/>
    </source>
</evidence>
<evidence type="ECO:0008006" key="3">
    <source>
        <dbReference type="Google" id="ProtNLM"/>
    </source>
</evidence>
<organism evidence="1 2">
    <name type="scientific">Eumeta variegata</name>
    <name type="common">Bagworm moth</name>
    <name type="synonym">Eumeta japonica</name>
    <dbReference type="NCBI Taxonomy" id="151549"/>
    <lineage>
        <taxon>Eukaryota</taxon>
        <taxon>Metazoa</taxon>
        <taxon>Ecdysozoa</taxon>
        <taxon>Arthropoda</taxon>
        <taxon>Hexapoda</taxon>
        <taxon>Insecta</taxon>
        <taxon>Pterygota</taxon>
        <taxon>Neoptera</taxon>
        <taxon>Endopterygota</taxon>
        <taxon>Lepidoptera</taxon>
        <taxon>Glossata</taxon>
        <taxon>Ditrysia</taxon>
        <taxon>Tineoidea</taxon>
        <taxon>Psychidae</taxon>
        <taxon>Oiketicinae</taxon>
        <taxon>Eumeta</taxon>
    </lineage>
</organism>
<dbReference type="EMBL" id="BGZK01000076">
    <property type="protein sequence ID" value="GBP16071.1"/>
    <property type="molecule type" value="Genomic_DNA"/>
</dbReference>
<evidence type="ECO:0000313" key="1">
    <source>
        <dbReference type="EMBL" id="GBP16071.1"/>
    </source>
</evidence>
<dbReference type="STRING" id="151549.A0A4C1TQ05"/>
<reference evidence="1 2" key="1">
    <citation type="journal article" date="2019" name="Commun. Biol.">
        <title>The bagworm genome reveals a unique fibroin gene that provides high tensile strength.</title>
        <authorList>
            <person name="Kono N."/>
            <person name="Nakamura H."/>
            <person name="Ohtoshi R."/>
            <person name="Tomita M."/>
            <person name="Numata K."/>
            <person name="Arakawa K."/>
        </authorList>
    </citation>
    <scope>NUCLEOTIDE SEQUENCE [LARGE SCALE GENOMIC DNA]</scope>
</reference>
<comment type="caution">
    <text evidence="1">The sequence shown here is derived from an EMBL/GenBank/DDBJ whole genome shotgun (WGS) entry which is preliminary data.</text>
</comment>
<protein>
    <recommendedName>
        <fullName evidence="3">Mab-21-like HhH/H2TH-like domain-containing protein</fullName>
    </recommendedName>
</protein>
<keyword evidence="2" id="KW-1185">Reference proteome</keyword>
<gene>
    <name evidence="1" type="ORF">EVAR_94410_1</name>
</gene>
<name>A0A4C1TQ05_EUMVA</name>
<dbReference type="OrthoDB" id="5948335at2759"/>
<proteinExistence type="predicted"/>
<sequence length="739" mass="82603">MKDVAWFSPQAALSLLVECPWELENTVESLVQRIIDGAGQKDPRFRCCHLIALHRERKMKSHSLEYLVTLDALSNLSSGNEECTLEEGPVGYGKIRLSGRLAERWGEFLLPTGLLCRDKVIERWVQLVASCAQARVGGGLRVLSARAATKALPYQYCYLERDHANNSKLEHRLAIVEGAAWVMVRVGAGEAEAKLALGVRAAPTTPATVPRCPPLAHPLALLYYTAVQTDMYAVAIGPPSSNPCPERQAIWQLWHPAFEAALDAHCEDSSAPALIAAALNALMDRLRDGVVQGSVRALSRYAAWCALRKRLERCGWLPTAAARCCASTHVAHHMLLVLDSLISVCENKTAAGYLYPVERDSLARRGARLPDAEWRADAHCLRAYLTHLHAFSAKAEDIPLTPSETLELVLFSRWESVIRESRSQNATAQYSRRQLTYIWRLARELLNARNNAVNNNHSAFRANLIQATSADEECVEDVIHVLAIMLDQARDLYLQNNYPQPMRTAEEVDREHVTYRLKKWNKLKDYYDASSACLIDTVRRDPDLKKEDFSDETNIIKNILNWLYKGAKDDKKYLGPVLKPFLDSLYTSSLENSMFLEDFDSKKCATEHEGLKDYCLGVHEGHLDPSLGLLNAAKKFAWAKAVIDFIDRSKHVGTSICPWLRPLGHRMDSFIIYMHGRTQLLAYGRGGGQMPSPAPPSLGSLLFILSDRVVNHYRDAAIDCNSSSAIDFNPSLDLDSDSV</sequence>
<accession>A0A4C1TQ05</accession>